<feature type="non-terminal residue" evidence="1">
    <location>
        <position position="1"/>
    </location>
</feature>
<dbReference type="AlphaFoldDB" id="A0A381STS6"/>
<name>A0A381STS6_9ZZZZ</name>
<protein>
    <submittedName>
        <fullName evidence="1">Uncharacterized protein</fullName>
    </submittedName>
</protein>
<dbReference type="EMBL" id="UINC01003561">
    <property type="protein sequence ID" value="SVA07390.1"/>
    <property type="molecule type" value="Genomic_DNA"/>
</dbReference>
<feature type="non-terminal residue" evidence="1">
    <location>
        <position position="711"/>
    </location>
</feature>
<evidence type="ECO:0000313" key="1">
    <source>
        <dbReference type="EMBL" id="SVA07390.1"/>
    </source>
</evidence>
<proteinExistence type="predicted"/>
<gene>
    <name evidence="1" type="ORF">METZ01_LOCUS60244</name>
</gene>
<accession>A0A381STS6</accession>
<organism evidence="1">
    <name type="scientific">marine metagenome</name>
    <dbReference type="NCBI Taxonomy" id="408172"/>
    <lineage>
        <taxon>unclassified sequences</taxon>
        <taxon>metagenomes</taxon>
        <taxon>ecological metagenomes</taxon>
    </lineage>
</organism>
<sequence length="711" mass="75575">VAVVVVVAVVLSLRSASEGSVIGAASSEEAVNGLAVALAAEDVVGAAAMLPPSEVGHAIDLYKRVIELAQKEGALAGGDPLAGIDLQVADLDIRVDALHERVHKVYLVDGSLGVTVDPSAMDANLREGAEAVDESITLGEINEVLAEEAAAYESGDFLDVRLPSELFVMVVHERGRWFVSPLYTSFEYVRTLLDLPPVDYEGSTVGLPTGTDSASGVLQQVVDQVNGFDFDAQVDAALAQIRTGVLLPSIDLADPLQGVIPVAPDEMAVFLDHLPMFQGLFDEVNESVPDGMEMETDEMADMVEDLVAEMGPALDITLEIGTTEEVLDEERTKVVVSDVVLHVVGSLTLPEGSGSASADATLTIRGTCAAFDYLADLQGEGGPDRSTGLHDGCLEDAIPGLGVDGLFVVARRIDGSWYLSPVETVVEYMAVVLDAALSGAFDDVGLGIEDVLLAPVAAGEILGAPMEMMGDDDMAKGGMDLAMEPNDGYTPNSSSGALGTESAMPEIDQDTFYEDCASGDPWSCDMLWDYSDPGSDDEKLASGCGDPADAISDGGGFAFGACAGDGDWDDDDRGGYDEEWGPYEDCLTDTVPRDSWSTVAYTKAMRDCLPLLPEEAQADLLRDLELMEAMLPYEECMEGHVSFDDDFSQAAYARGMSECVSLAPEDQRAEMEEWLVEMEAMLPYEECMDEVTGSDDEWSQSAYLEGMKSCV</sequence>
<reference evidence="1" key="1">
    <citation type="submission" date="2018-05" db="EMBL/GenBank/DDBJ databases">
        <authorList>
            <person name="Lanie J.A."/>
            <person name="Ng W.-L."/>
            <person name="Kazmierczak K.M."/>
            <person name="Andrzejewski T.M."/>
            <person name="Davidsen T.M."/>
            <person name="Wayne K.J."/>
            <person name="Tettelin H."/>
            <person name="Glass J.I."/>
            <person name="Rusch D."/>
            <person name="Podicherti R."/>
            <person name="Tsui H.-C.T."/>
            <person name="Winkler M.E."/>
        </authorList>
    </citation>
    <scope>NUCLEOTIDE SEQUENCE</scope>
</reference>